<name>A0A8S1F1C5_9PELO</name>
<dbReference type="EMBL" id="CADEPM010000006">
    <property type="protein sequence ID" value="CAB3407489.1"/>
    <property type="molecule type" value="Genomic_DNA"/>
</dbReference>
<dbReference type="Pfam" id="PF00134">
    <property type="entry name" value="Cyclin_N"/>
    <property type="match status" value="1"/>
</dbReference>
<organism evidence="2 3">
    <name type="scientific">Caenorhabditis bovis</name>
    <dbReference type="NCBI Taxonomy" id="2654633"/>
    <lineage>
        <taxon>Eukaryota</taxon>
        <taxon>Metazoa</taxon>
        <taxon>Ecdysozoa</taxon>
        <taxon>Nematoda</taxon>
        <taxon>Chromadorea</taxon>
        <taxon>Rhabditida</taxon>
        <taxon>Rhabditina</taxon>
        <taxon>Rhabditomorpha</taxon>
        <taxon>Rhabditoidea</taxon>
        <taxon>Rhabditidae</taxon>
        <taxon>Peloderinae</taxon>
        <taxon>Caenorhabditis</taxon>
    </lineage>
</organism>
<dbReference type="CDD" id="cd20556">
    <property type="entry name" value="CYCLIN_CABLES"/>
    <property type="match status" value="1"/>
</dbReference>
<gene>
    <name evidence="2" type="ORF">CBOVIS_LOCUS9412</name>
</gene>
<evidence type="ECO:0000313" key="2">
    <source>
        <dbReference type="EMBL" id="CAB3407489.1"/>
    </source>
</evidence>
<dbReference type="OrthoDB" id="5353095at2759"/>
<sequence length="489" mass="55965">MVRSKSDYHILVAQNFLSNIRVGGDNSDTNRLFGGKKFSIAQKSKSSMDFKNSDECSQQIMKPNESAISIGTIGSLMSRQSPKPNDSSDNFTPKKPSIFKRIAKIVNNEEVLMEMTPTSSKTPILDHFTEELEWRAESPSSNQFGFLRRLKSTITHNDRYYICSDVTRVPLAVFSYLPSGSDYVDPFSPGLFGPLPNRMRNKRAKSIFGSSDRVRNHFGTGSIEELRPFVFKDPEDHISLSQMRRKRNPSPFFTLFEKPSAILAKRDRRESSQRVDFIDEPPTTGEIPDIPQIVRENCERGTSLDYDENDAEVIEEYDPKVFDELIIGKRTIIRLNGFIGSTIHYEAPERAKSVMNENFVEKHPHIHLTLSKLKSLKREMLELAIQHNIDYLTLAIAYAYFEKVVTKGQISKNNRKCVAGVSVLVAMKINDYSKSAIKAYIDRASEQLREPKEEILSYELPLCSALRFRLLLSIEELQPHLDRLQFEIY</sequence>
<dbReference type="PANTHER" id="PTHR22896">
    <property type="entry name" value="CDK5 AND ABL1 ENZYME SUBSTRATE 1"/>
    <property type="match status" value="1"/>
</dbReference>
<dbReference type="PANTHER" id="PTHR22896:SF0">
    <property type="entry name" value="CYCLIN N-TERMINAL DOMAIN-CONTAINING PROTEIN"/>
    <property type="match status" value="1"/>
</dbReference>
<accession>A0A8S1F1C5</accession>
<evidence type="ECO:0000313" key="3">
    <source>
        <dbReference type="Proteomes" id="UP000494206"/>
    </source>
</evidence>
<keyword evidence="3" id="KW-1185">Reference proteome</keyword>
<dbReference type="InterPro" id="IPR006671">
    <property type="entry name" value="Cyclin_N"/>
</dbReference>
<dbReference type="GO" id="GO:0051726">
    <property type="term" value="P:regulation of cell cycle"/>
    <property type="evidence" value="ECO:0007669"/>
    <property type="project" value="InterPro"/>
</dbReference>
<dbReference type="InterPro" id="IPR036915">
    <property type="entry name" value="Cyclin-like_sf"/>
</dbReference>
<protein>
    <recommendedName>
        <fullName evidence="1">Cyclin N-terminal domain-containing protein</fullName>
    </recommendedName>
</protein>
<proteinExistence type="predicted"/>
<dbReference type="Proteomes" id="UP000494206">
    <property type="component" value="Unassembled WGS sequence"/>
</dbReference>
<dbReference type="SUPFAM" id="SSF47954">
    <property type="entry name" value="Cyclin-like"/>
    <property type="match status" value="1"/>
</dbReference>
<comment type="caution">
    <text evidence="2">The sequence shown here is derived from an EMBL/GenBank/DDBJ whole genome shotgun (WGS) entry which is preliminary data.</text>
</comment>
<evidence type="ECO:0000259" key="1">
    <source>
        <dbReference type="Pfam" id="PF00134"/>
    </source>
</evidence>
<feature type="domain" description="Cyclin N-terminal" evidence="1">
    <location>
        <begin position="350"/>
        <end position="470"/>
    </location>
</feature>
<dbReference type="Gene3D" id="1.10.472.10">
    <property type="entry name" value="Cyclin-like"/>
    <property type="match status" value="1"/>
</dbReference>
<dbReference type="AlphaFoldDB" id="A0A8S1F1C5"/>
<reference evidence="2 3" key="1">
    <citation type="submission" date="2020-04" db="EMBL/GenBank/DDBJ databases">
        <authorList>
            <person name="Laetsch R D."/>
            <person name="Stevens L."/>
            <person name="Kumar S."/>
            <person name="Blaxter L. M."/>
        </authorList>
    </citation>
    <scope>NUCLEOTIDE SEQUENCE [LARGE SCALE GENOMIC DNA]</scope>
</reference>
<dbReference type="InterPro" id="IPR012388">
    <property type="entry name" value="CABLES1/2"/>
</dbReference>